<dbReference type="SUPFAM" id="SSF52540">
    <property type="entry name" value="P-loop containing nucleoside triphosphate hydrolases"/>
    <property type="match status" value="1"/>
</dbReference>
<dbReference type="UniPathway" id="UPA00862"/>
<reference evidence="15 16" key="2">
    <citation type="submission" date="2018-11" db="EMBL/GenBank/DDBJ databases">
        <authorList>
            <consortium name="Pathogen Informatics"/>
        </authorList>
    </citation>
    <scope>NUCLEOTIDE SEQUENCE [LARGE SCALE GENOMIC DNA]</scope>
</reference>
<evidence type="ECO:0000313" key="15">
    <source>
        <dbReference type="EMBL" id="VDO99834.1"/>
    </source>
</evidence>
<keyword evidence="8" id="KW-0325">Glycoprotein</keyword>
<evidence type="ECO:0000256" key="6">
    <source>
        <dbReference type="ARBA" id="ARBA00022801"/>
    </source>
</evidence>
<evidence type="ECO:0000256" key="4">
    <source>
        <dbReference type="ARBA" id="ARBA00012979"/>
    </source>
</evidence>
<dbReference type="GO" id="GO:0019213">
    <property type="term" value="F:deacetylase activity"/>
    <property type="evidence" value="ECO:0007669"/>
    <property type="project" value="TreeGrafter"/>
</dbReference>
<dbReference type="InterPro" id="IPR000863">
    <property type="entry name" value="Sulfotransferase_dom"/>
</dbReference>
<evidence type="ECO:0000313" key="17">
    <source>
        <dbReference type="WBParaSite" id="SBAD_0000319801-mRNA-1"/>
    </source>
</evidence>
<dbReference type="Pfam" id="PF00685">
    <property type="entry name" value="Sulfotransfer_1"/>
    <property type="match status" value="1"/>
</dbReference>
<keyword evidence="16" id="KW-1185">Reference proteome</keyword>
<evidence type="ECO:0000256" key="5">
    <source>
        <dbReference type="ARBA" id="ARBA00022679"/>
    </source>
</evidence>
<dbReference type="GO" id="GO:0015012">
    <property type="term" value="P:heparan sulfate proteoglycan biosynthetic process"/>
    <property type="evidence" value="ECO:0007669"/>
    <property type="project" value="UniProtKB-UniPathway"/>
</dbReference>
<evidence type="ECO:0000256" key="7">
    <source>
        <dbReference type="ARBA" id="ARBA00023157"/>
    </source>
</evidence>
<dbReference type="GO" id="GO:0000139">
    <property type="term" value="C:Golgi membrane"/>
    <property type="evidence" value="ECO:0007669"/>
    <property type="project" value="UniProtKB-SubCell"/>
</dbReference>
<keyword evidence="6" id="KW-0378">Hydrolase</keyword>
<comment type="similarity">
    <text evidence="3">Belongs to the sulfotransferase 1 family. NDST subfamily.</text>
</comment>
<evidence type="ECO:0000313" key="16">
    <source>
        <dbReference type="Proteomes" id="UP000270296"/>
    </source>
</evidence>
<evidence type="ECO:0000259" key="14">
    <source>
        <dbReference type="Pfam" id="PF12062"/>
    </source>
</evidence>
<name>A0A183IHF9_9BILA</name>
<comment type="pathway">
    <text evidence="1">Glycan metabolism; heparin biosynthesis.</text>
</comment>
<dbReference type="Proteomes" id="UP000270296">
    <property type="component" value="Unassembled WGS sequence"/>
</dbReference>
<dbReference type="InterPro" id="IPR027417">
    <property type="entry name" value="P-loop_NTPase"/>
</dbReference>
<dbReference type="OrthoDB" id="8958249at2759"/>
<evidence type="ECO:0000256" key="8">
    <source>
        <dbReference type="ARBA" id="ARBA00023180"/>
    </source>
</evidence>
<evidence type="ECO:0000256" key="10">
    <source>
        <dbReference type="PIRSR" id="PIRSR637359-1"/>
    </source>
</evidence>
<dbReference type="Pfam" id="PF12062">
    <property type="entry name" value="HSNSD-CE"/>
    <property type="match status" value="1"/>
</dbReference>
<comment type="pathway">
    <text evidence="2">Glycan metabolism; heparan sulfate biosynthesis.</text>
</comment>
<evidence type="ECO:0000256" key="9">
    <source>
        <dbReference type="ARBA" id="ARBA00023268"/>
    </source>
</evidence>
<sequence>MLFLDGLKYLSYDAVKLSLVRYLQIDIDDVFVGQKETKMLEEDVLELIQAQERVRRHIANFTFNLGFCGKFYQKGASEERLGDSLLVENAPKFRWFPHLWRHQKPHQWNFTMLEHFLLLNQQFAKNYNIPVPFPYAVSPHHSGIYPVHDPLYKAWKKVWGIKVTSTEEYPHFRPTSLRRGFIYSDIKVLPRQTCGLYTHTMYMNQYPGGKSQLDNNIYGGELFYTFIYNPILIFMTHQSNYAHDRLALHTFENIIAFLKQWTNLVLEYISPIEMADKYFLYYPHEKDPLWSQPCFDKRHMSIWSSQKTCRKFPEALIVGPQKTGSTALYTFLKLHPKVRGSYESPVTFEEVQFFNGKNYHNGIDWYARFFPEHEAKEEIVFDKSATYFDCEAAPRRVQALIPDAKIISILISPIKRAYSWYQHLRARNDPVALANDFIQVLHSQMNGSKELWRLRQHCLTPGHYAHHIERWLSVFPAKQILLIDGAVLVETPAKVMSVVQDFLELKPPLDYGKKLTFSKRKGFFCVKTETNKTQCLGRSKGRAYSEISKEAYDYLLDYFRPHNIALQQLLYRLGYDTPSWLQKELQETPQF</sequence>
<evidence type="ECO:0000256" key="3">
    <source>
        <dbReference type="ARBA" id="ARBA00010420"/>
    </source>
</evidence>
<dbReference type="PANTHER" id="PTHR10605">
    <property type="entry name" value="HEPARAN SULFATE SULFOTRANSFERASE"/>
    <property type="match status" value="1"/>
</dbReference>
<dbReference type="Gene3D" id="3.40.50.300">
    <property type="entry name" value="P-loop containing nucleotide triphosphate hydrolases"/>
    <property type="match status" value="1"/>
</dbReference>
<dbReference type="GO" id="GO:0015016">
    <property type="term" value="F:heparan sulfate N-sulfotransferase activity"/>
    <property type="evidence" value="ECO:0007669"/>
    <property type="project" value="UniProtKB-EC"/>
</dbReference>
<feature type="binding site" evidence="11">
    <location>
        <position position="419"/>
    </location>
    <ligand>
        <name>3'-phosphoadenylyl sulfate</name>
        <dbReference type="ChEBI" id="CHEBI:58339"/>
    </ligand>
</feature>
<feature type="active site" description="For sulfotransferase activity" evidence="10">
    <location>
        <position position="322"/>
    </location>
</feature>
<feature type="disulfide bond" evidence="12">
    <location>
        <begin position="525"/>
        <end position="535"/>
    </location>
</feature>
<evidence type="ECO:0000256" key="11">
    <source>
        <dbReference type="PIRSR" id="PIRSR637359-2"/>
    </source>
</evidence>
<protein>
    <recommendedName>
        <fullName evidence="4">[heparan sulfate]-glucosamine N-sulfotransferase</fullName>
        <ecNumber evidence="4">2.8.2.8</ecNumber>
    </recommendedName>
</protein>
<keyword evidence="9" id="KW-0511">Multifunctional enzyme</keyword>
<dbReference type="AlphaFoldDB" id="A0A183IHF9"/>
<reference evidence="17" key="1">
    <citation type="submission" date="2016-06" db="UniProtKB">
        <authorList>
            <consortium name="WormBaseParasite"/>
        </authorList>
    </citation>
    <scope>IDENTIFICATION</scope>
</reference>
<dbReference type="EMBL" id="UZAM01007541">
    <property type="protein sequence ID" value="VDO99834.1"/>
    <property type="molecule type" value="Genomic_DNA"/>
</dbReference>
<evidence type="ECO:0000256" key="12">
    <source>
        <dbReference type="PIRSR" id="PIRSR637359-3"/>
    </source>
</evidence>
<dbReference type="InterPro" id="IPR037359">
    <property type="entry name" value="NST/OST"/>
</dbReference>
<feature type="domain" description="Sulfotransferase" evidence="13">
    <location>
        <begin position="314"/>
        <end position="537"/>
    </location>
</feature>
<dbReference type="EC" id="2.8.2.8" evidence="4"/>
<keyword evidence="5" id="KW-0808">Transferase</keyword>
<dbReference type="UniPathway" id="UPA00756"/>
<evidence type="ECO:0000256" key="1">
    <source>
        <dbReference type="ARBA" id="ARBA00004841"/>
    </source>
</evidence>
<dbReference type="InterPro" id="IPR021930">
    <property type="entry name" value="Heparan_SO4_deacetylase_dom"/>
</dbReference>
<evidence type="ECO:0000259" key="13">
    <source>
        <dbReference type="Pfam" id="PF00685"/>
    </source>
</evidence>
<feature type="binding site" evidence="11">
    <location>
        <begin position="540"/>
        <end position="544"/>
    </location>
    <ligand>
        <name>3'-phosphoadenylyl sulfate</name>
        <dbReference type="ChEBI" id="CHEBI:58339"/>
    </ligand>
</feature>
<evidence type="ECO:0000256" key="2">
    <source>
        <dbReference type="ARBA" id="ARBA00005093"/>
    </source>
</evidence>
<accession>A0A183IHF9</accession>
<proteinExistence type="inferred from homology"/>
<gene>
    <name evidence="15" type="ORF">SBAD_LOCUS3054</name>
</gene>
<dbReference type="GO" id="GO:0016787">
    <property type="term" value="F:hydrolase activity"/>
    <property type="evidence" value="ECO:0007669"/>
    <property type="project" value="UniProtKB-KW"/>
</dbReference>
<feature type="domain" description="Heparan sulphate-N-deacetylase deacetylase" evidence="14">
    <location>
        <begin position="21"/>
        <end position="223"/>
    </location>
</feature>
<organism evidence="17">
    <name type="scientific">Soboliphyme baturini</name>
    <dbReference type="NCBI Taxonomy" id="241478"/>
    <lineage>
        <taxon>Eukaryota</taxon>
        <taxon>Metazoa</taxon>
        <taxon>Ecdysozoa</taxon>
        <taxon>Nematoda</taxon>
        <taxon>Enoplea</taxon>
        <taxon>Dorylaimia</taxon>
        <taxon>Dioctophymatida</taxon>
        <taxon>Dioctophymatoidea</taxon>
        <taxon>Soboliphymatidae</taxon>
        <taxon>Soboliphyme</taxon>
    </lineage>
</organism>
<dbReference type="WBParaSite" id="SBAD_0000319801-mRNA-1">
    <property type="protein sequence ID" value="SBAD_0000319801-mRNA-1"/>
    <property type="gene ID" value="SBAD_0000319801"/>
</dbReference>
<dbReference type="GO" id="GO:0030210">
    <property type="term" value="P:heparin proteoglycan biosynthetic process"/>
    <property type="evidence" value="ECO:0007669"/>
    <property type="project" value="UniProtKB-UniPathway"/>
</dbReference>
<dbReference type="PANTHER" id="PTHR10605:SF56">
    <property type="entry name" value="BIFUNCTIONAL HEPARAN SULFATE N-DEACETYLASE_N-SULFOTRANSFERASE"/>
    <property type="match status" value="1"/>
</dbReference>
<keyword evidence="7 12" id="KW-1015">Disulfide bond</keyword>